<reference evidence="10 11" key="1">
    <citation type="submission" date="2019-04" db="EMBL/GenBank/DDBJ databases">
        <title>Friends and foes A comparative genomics study of 23 Aspergillus species from section Flavi.</title>
        <authorList>
            <consortium name="DOE Joint Genome Institute"/>
            <person name="Kjaerbolling I."/>
            <person name="Vesth T."/>
            <person name="Frisvad J.C."/>
            <person name="Nybo J.L."/>
            <person name="Theobald S."/>
            <person name="Kildgaard S."/>
            <person name="Isbrandt T."/>
            <person name="Kuo A."/>
            <person name="Sato A."/>
            <person name="Lyhne E.K."/>
            <person name="Kogle M.E."/>
            <person name="Wiebenga A."/>
            <person name="Kun R.S."/>
            <person name="Lubbers R.J."/>
            <person name="Makela M.R."/>
            <person name="Barry K."/>
            <person name="Chovatia M."/>
            <person name="Clum A."/>
            <person name="Daum C."/>
            <person name="Haridas S."/>
            <person name="He G."/>
            <person name="LaButti K."/>
            <person name="Lipzen A."/>
            <person name="Mondo S."/>
            <person name="Riley R."/>
            <person name="Salamov A."/>
            <person name="Simmons B.A."/>
            <person name="Magnuson J.K."/>
            <person name="Henrissat B."/>
            <person name="Mortensen U.H."/>
            <person name="Larsen T.O."/>
            <person name="Devries R.P."/>
            <person name="Grigoriev I.V."/>
            <person name="Machida M."/>
            <person name="Baker S.E."/>
            <person name="Andersen M.R."/>
        </authorList>
    </citation>
    <scope>NUCLEOTIDE SEQUENCE [LARGE SCALE GENOMIC DNA]</scope>
    <source>
        <strain evidence="10 11">CBS 151.66</strain>
    </source>
</reference>
<dbReference type="GO" id="GO:0098771">
    <property type="term" value="P:inorganic ion homeostasis"/>
    <property type="evidence" value="ECO:0007669"/>
    <property type="project" value="UniProtKB-ARBA"/>
</dbReference>
<dbReference type="Pfam" id="PF01545">
    <property type="entry name" value="Cation_efflux"/>
    <property type="match status" value="1"/>
</dbReference>
<feature type="region of interest" description="Disordered" evidence="8">
    <location>
        <begin position="451"/>
        <end position="491"/>
    </location>
</feature>
<keyword evidence="7" id="KW-0472">Membrane</keyword>
<evidence type="ECO:0000313" key="10">
    <source>
        <dbReference type="EMBL" id="KAB8076448.1"/>
    </source>
</evidence>
<feature type="region of interest" description="Disordered" evidence="8">
    <location>
        <begin position="96"/>
        <end position="117"/>
    </location>
</feature>
<keyword evidence="6" id="KW-0406">Ion transport</keyword>
<dbReference type="InterPro" id="IPR058533">
    <property type="entry name" value="Cation_efflux_TM"/>
</dbReference>
<evidence type="ECO:0000256" key="3">
    <source>
        <dbReference type="ARBA" id="ARBA00022448"/>
    </source>
</evidence>
<protein>
    <submittedName>
        <fullName evidence="10">Cation efflux family-domain-containing protein</fullName>
    </submittedName>
</protein>
<dbReference type="PANTHER" id="PTHR43840:SF15">
    <property type="entry name" value="MITOCHONDRIAL METAL TRANSPORTER 1-RELATED"/>
    <property type="match status" value="1"/>
</dbReference>
<dbReference type="EMBL" id="ML732180">
    <property type="protein sequence ID" value="KAB8076448.1"/>
    <property type="molecule type" value="Genomic_DNA"/>
</dbReference>
<organism evidence="10 11">
    <name type="scientific">Aspergillus leporis</name>
    <dbReference type="NCBI Taxonomy" id="41062"/>
    <lineage>
        <taxon>Eukaryota</taxon>
        <taxon>Fungi</taxon>
        <taxon>Dikarya</taxon>
        <taxon>Ascomycota</taxon>
        <taxon>Pezizomycotina</taxon>
        <taxon>Eurotiomycetes</taxon>
        <taxon>Eurotiomycetidae</taxon>
        <taxon>Eurotiales</taxon>
        <taxon>Aspergillaceae</taxon>
        <taxon>Aspergillus</taxon>
        <taxon>Aspergillus subgen. Circumdati</taxon>
    </lineage>
</organism>
<dbReference type="SUPFAM" id="SSF161111">
    <property type="entry name" value="Cation efflux protein transmembrane domain-like"/>
    <property type="match status" value="1"/>
</dbReference>
<dbReference type="InterPro" id="IPR036837">
    <property type="entry name" value="Cation_efflux_CTD_sf"/>
</dbReference>
<keyword evidence="3" id="KW-0813">Transport</keyword>
<keyword evidence="11" id="KW-1185">Reference proteome</keyword>
<dbReference type="NCBIfam" id="TIGR01297">
    <property type="entry name" value="CDF"/>
    <property type="match status" value="1"/>
</dbReference>
<comment type="similarity">
    <text evidence="2">Belongs to the cation diffusion facilitator (CDF) transporter (TC 2.A.4) family. SLC30A subfamily.</text>
</comment>
<keyword evidence="5" id="KW-1133">Transmembrane helix</keyword>
<dbReference type="InterPro" id="IPR050291">
    <property type="entry name" value="CDF_Transporter"/>
</dbReference>
<sequence>MPLTHPLRWRAHPSPTPTLRCSIGRFRVGRSGFVLPLRPQLRVLRTSTASSLSLSLRLKNSAKPSIPSVNASSVPRPSLTTTTITNAPPLHLMATQTRGHSGHSGHGHHHHHHHGSNAYLTSANKNDAGVRITRIGLVANLAMAIGKFIGGYVFHSQALIADAYHALTDLVSDILTLGTVAWSLRPPSERFPNGYGKIESIGALGVSGLLLCGGVFMGLNSGSVLLDQFYPEAAQAISHLGHVHSHSHGVDVLGPNIHAAWLAAGSIVVKEWLYHATMKVANERKSSVLASNAIHHRIDSLTSIVALFTIGGTYLFQDASWLDPVGGLLISLMVIKAGWGNTASSLLELADTTVDDEVKESVEKAAFKALAKLKDSSAIKIRDVQGMKSGQNYLMDVELAVPGAWPINRSREIEETVRAAIGAGVRGVKRVKVRFIPLEHEELDFSEEFIPADVTSKANPEPEDGDAEAQFEAHMHGSEHDAHDHNPRKRR</sequence>
<dbReference type="Proteomes" id="UP000326565">
    <property type="component" value="Unassembled WGS sequence"/>
</dbReference>
<dbReference type="Gene3D" id="1.20.1510.10">
    <property type="entry name" value="Cation efflux protein transmembrane domain"/>
    <property type="match status" value="1"/>
</dbReference>
<dbReference type="GO" id="GO:0030003">
    <property type="term" value="P:intracellular monoatomic cation homeostasis"/>
    <property type="evidence" value="ECO:0007669"/>
    <property type="project" value="UniProtKB-ARBA"/>
</dbReference>
<dbReference type="InterPro" id="IPR002524">
    <property type="entry name" value="Cation_efflux"/>
</dbReference>
<evidence type="ECO:0000259" key="9">
    <source>
        <dbReference type="Pfam" id="PF01545"/>
    </source>
</evidence>
<feature type="domain" description="Cation efflux protein transmembrane" evidence="9">
    <location>
        <begin position="135"/>
        <end position="349"/>
    </location>
</feature>
<feature type="compositionally biased region" description="Basic and acidic residues" evidence="8">
    <location>
        <begin position="471"/>
        <end position="485"/>
    </location>
</feature>
<evidence type="ECO:0000313" key="11">
    <source>
        <dbReference type="Proteomes" id="UP000326565"/>
    </source>
</evidence>
<feature type="region of interest" description="Disordered" evidence="8">
    <location>
        <begin position="65"/>
        <end position="84"/>
    </location>
</feature>
<dbReference type="OrthoDB" id="435980at2759"/>
<gene>
    <name evidence="10" type="ORF">BDV29DRAFT_169976</name>
</gene>
<name>A0A5N5X6S4_9EURO</name>
<comment type="subcellular location">
    <subcellularLocation>
        <location evidence="1">Membrane</location>
        <topology evidence="1">Multi-pass membrane protein</topology>
    </subcellularLocation>
</comment>
<dbReference type="GO" id="GO:0008324">
    <property type="term" value="F:monoatomic cation transmembrane transporter activity"/>
    <property type="evidence" value="ECO:0007669"/>
    <property type="project" value="InterPro"/>
</dbReference>
<dbReference type="GO" id="GO:0016020">
    <property type="term" value="C:membrane"/>
    <property type="evidence" value="ECO:0007669"/>
    <property type="project" value="UniProtKB-SubCell"/>
</dbReference>
<dbReference type="PANTHER" id="PTHR43840">
    <property type="entry name" value="MITOCHONDRIAL METAL TRANSPORTER 1-RELATED"/>
    <property type="match status" value="1"/>
</dbReference>
<feature type="compositionally biased region" description="Basic residues" evidence="8">
    <location>
        <begin position="100"/>
        <end position="115"/>
    </location>
</feature>
<dbReference type="Gene3D" id="3.30.70.1350">
    <property type="entry name" value="Cation efflux protein, cytoplasmic domain"/>
    <property type="match status" value="1"/>
</dbReference>
<dbReference type="GO" id="GO:0005739">
    <property type="term" value="C:mitochondrion"/>
    <property type="evidence" value="ECO:0007669"/>
    <property type="project" value="UniProtKB-ARBA"/>
</dbReference>
<evidence type="ECO:0000256" key="8">
    <source>
        <dbReference type="SAM" id="MobiDB-lite"/>
    </source>
</evidence>
<evidence type="ECO:0000256" key="1">
    <source>
        <dbReference type="ARBA" id="ARBA00004141"/>
    </source>
</evidence>
<proteinExistence type="inferred from homology"/>
<evidence type="ECO:0000256" key="4">
    <source>
        <dbReference type="ARBA" id="ARBA00022692"/>
    </source>
</evidence>
<dbReference type="InterPro" id="IPR027469">
    <property type="entry name" value="Cation_efflux_TMD_sf"/>
</dbReference>
<dbReference type="AlphaFoldDB" id="A0A5N5X6S4"/>
<keyword evidence="4" id="KW-0812">Transmembrane</keyword>
<evidence type="ECO:0000256" key="2">
    <source>
        <dbReference type="ARBA" id="ARBA00008873"/>
    </source>
</evidence>
<dbReference type="FunFam" id="1.20.1510.10:FF:000013">
    <property type="entry name" value="Cation efflux family protein"/>
    <property type="match status" value="1"/>
</dbReference>
<evidence type="ECO:0000256" key="5">
    <source>
        <dbReference type="ARBA" id="ARBA00022989"/>
    </source>
</evidence>
<feature type="compositionally biased region" description="Polar residues" evidence="8">
    <location>
        <begin position="67"/>
        <end position="84"/>
    </location>
</feature>
<accession>A0A5N5X6S4</accession>
<dbReference type="FunFam" id="3.30.70.1350:FF:000010">
    <property type="entry name" value="Cation efflux family protein, putative"/>
    <property type="match status" value="1"/>
</dbReference>
<evidence type="ECO:0000256" key="7">
    <source>
        <dbReference type="ARBA" id="ARBA00023136"/>
    </source>
</evidence>
<evidence type="ECO:0000256" key="6">
    <source>
        <dbReference type="ARBA" id="ARBA00023065"/>
    </source>
</evidence>